<sequence>MSRDQHAGKQRLRVAVCGGGISGLLLTIALSKYDDIEVQVYEAAESFNEIGAGLTIWGRAWSILSRLGLAHDMRQVEDIPSDGRHDPTLAFDLRKSDQPGEGFLWKALRLPYTCLYVHRAHFLDVLVKHLPEGVTNLRKRLITYRHQASGSIELQFNDGTTATCNVLVGCDGIRSAVRKQMFENEAIRQGQPELVQYADPVFSGSIVYRTLFSMEVLKKKEGDPHPSLNAPTIYCGKDNMVITYPIAGGSLCNFAAVINDRFAEGKRHSGPWVTESSVTELLDLYAEWEPKVQELVELIPPQKPLMKWAVNQVHPLPFSVVQNVALVGDAAHAMTPFLGAGAGQAIEDAYVLAGILGHPSTTPANLHLALKAYEHVRLPLAKHVMEQSRLQGMIYHLQSEYGDDYEVLRTVADKQYDWVRGPDPHLELERALRWCYPIATAQL</sequence>
<gene>
    <name evidence="1" type="ORF">NM688_g4703</name>
</gene>
<organism evidence="1 2">
    <name type="scientific">Phlebia brevispora</name>
    <dbReference type="NCBI Taxonomy" id="194682"/>
    <lineage>
        <taxon>Eukaryota</taxon>
        <taxon>Fungi</taxon>
        <taxon>Dikarya</taxon>
        <taxon>Basidiomycota</taxon>
        <taxon>Agaricomycotina</taxon>
        <taxon>Agaricomycetes</taxon>
        <taxon>Polyporales</taxon>
        <taxon>Meruliaceae</taxon>
        <taxon>Phlebia</taxon>
    </lineage>
</organism>
<dbReference type="EMBL" id="JANHOG010000801">
    <property type="protein sequence ID" value="KAJ3551438.1"/>
    <property type="molecule type" value="Genomic_DNA"/>
</dbReference>
<evidence type="ECO:0000313" key="1">
    <source>
        <dbReference type="EMBL" id="KAJ3551438.1"/>
    </source>
</evidence>
<accession>A0ACC1T244</accession>
<proteinExistence type="predicted"/>
<protein>
    <submittedName>
        <fullName evidence="1">Uncharacterized protein</fullName>
    </submittedName>
</protein>
<reference evidence="1" key="1">
    <citation type="submission" date="2022-07" db="EMBL/GenBank/DDBJ databases">
        <title>Genome Sequence of Phlebia brevispora.</title>
        <authorList>
            <person name="Buettner E."/>
        </authorList>
    </citation>
    <scope>NUCLEOTIDE SEQUENCE</scope>
    <source>
        <strain evidence="1">MPL23</strain>
    </source>
</reference>
<keyword evidence="2" id="KW-1185">Reference proteome</keyword>
<name>A0ACC1T244_9APHY</name>
<comment type="caution">
    <text evidence="1">The sequence shown here is derived from an EMBL/GenBank/DDBJ whole genome shotgun (WGS) entry which is preliminary data.</text>
</comment>
<dbReference type="Proteomes" id="UP001148662">
    <property type="component" value="Unassembled WGS sequence"/>
</dbReference>
<evidence type="ECO:0000313" key="2">
    <source>
        <dbReference type="Proteomes" id="UP001148662"/>
    </source>
</evidence>